<dbReference type="EMBL" id="GL996512">
    <property type="protein sequence ID" value="EGV65703.1"/>
    <property type="molecule type" value="Genomic_DNA"/>
</dbReference>
<evidence type="ECO:0000313" key="2">
    <source>
        <dbReference type="Proteomes" id="UP000000707"/>
    </source>
</evidence>
<accession>G3AXV5</accession>
<protein>
    <submittedName>
        <fullName evidence="1">Uncharacterized protein</fullName>
    </submittedName>
</protein>
<gene>
    <name evidence="1" type="ORF">CANTEDRAFT_112566</name>
</gene>
<dbReference type="AlphaFoldDB" id="G3AXV5"/>
<evidence type="ECO:0000313" key="1">
    <source>
        <dbReference type="EMBL" id="EGV65703.1"/>
    </source>
</evidence>
<sequence length="57" mass="6533">MTDAVFNAVVTHYVAIDLYNIYAKWSSSHGFSHPLRAPIVLQTEMAANDDYWRTEES</sequence>
<proteinExistence type="predicted"/>
<name>G3AXV5_CANTC</name>
<organism evidence="2">
    <name type="scientific">Candida tenuis (strain ATCC 10573 / BCRC 21748 / CBS 615 / JCM 9827 / NBRC 10315 / NRRL Y-1498 / VKM Y-70)</name>
    <name type="common">Yeast</name>
    <name type="synonym">Yamadazyma tenuis</name>
    <dbReference type="NCBI Taxonomy" id="590646"/>
    <lineage>
        <taxon>Eukaryota</taxon>
        <taxon>Fungi</taxon>
        <taxon>Dikarya</taxon>
        <taxon>Ascomycota</taxon>
        <taxon>Saccharomycotina</taxon>
        <taxon>Pichiomycetes</taxon>
        <taxon>Debaryomycetaceae</taxon>
        <taxon>Yamadazyma</taxon>
    </lineage>
</organism>
<dbReference type="Proteomes" id="UP000000707">
    <property type="component" value="Unassembled WGS sequence"/>
</dbReference>
<reference evidence="1 2" key="1">
    <citation type="journal article" date="2011" name="Proc. Natl. Acad. Sci. U.S.A.">
        <title>Comparative genomics of xylose-fermenting fungi for enhanced biofuel production.</title>
        <authorList>
            <person name="Wohlbach D.J."/>
            <person name="Kuo A."/>
            <person name="Sato T.K."/>
            <person name="Potts K.M."/>
            <person name="Salamov A.A."/>
            <person name="LaButti K.M."/>
            <person name="Sun H."/>
            <person name="Clum A."/>
            <person name="Pangilinan J.L."/>
            <person name="Lindquist E.A."/>
            <person name="Lucas S."/>
            <person name="Lapidus A."/>
            <person name="Jin M."/>
            <person name="Gunawan C."/>
            <person name="Balan V."/>
            <person name="Dale B.E."/>
            <person name="Jeffries T.W."/>
            <person name="Zinkel R."/>
            <person name="Barry K.W."/>
            <person name="Grigoriev I.V."/>
            <person name="Gasch A.P."/>
        </authorList>
    </citation>
    <scope>NUCLEOTIDE SEQUENCE [LARGE SCALE GENOMIC DNA]</scope>
    <source>
        <strain evidence="2">ATCC 10573 / BCRC 21748 / CBS 615 / JCM 9827 / NBRC 10315 / NRRL Y-1498 / VKM Y-70</strain>
    </source>
</reference>
<keyword evidence="2" id="KW-1185">Reference proteome</keyword>
<dbReference type="HOGENOM" id="CLU_2996351_0_0_1"/>